<dbReference type="AlphaFoldDB" id="A0A5E7SRE2"/>
<proteinExistence type="predicted"/>
<dbReference type="PANTHER" id="PTHR42815">
    <property type="entry name" value="FAD-BINDING, PUTATIVE (AFU_ORTHOLOGUE AFUA_6G07600)-RELATED"/>
    <property type="match status" value="1"/>
</dbReference>
<sequence>MNQSDAPGVSPWHAGERELQESVGVVDQMEIFGRKVVRDFMPDQHRLFYNQLPYLVVGAVDEQGMPWATLIEGPPGFIHSPDPRMLQLDRLPAKGDPVRAALKQGAAVGLLGIDLKSRRRNRMNGNISTASSGGFAVSVVHAFGNCPQYIQLRGVEPVSLGQASANVAAECLSELDEAAKAAITKADTFFIASYVDLDGDASRRSVDVSHRGGNSGFVRIEGNVLTIPDFAGNLHFNTLGNFLLNPRAGLVFIDFETGDMLQVSGRTEIILEGPEIAASQGAERLWTLTVEQVVRRQAVLALRWRIASR</sequence>
<gene>
    <name evidence="1" type="ORF">PS941_01420</name>
</gene>
<evidence type="ECO:0008006" key="3">
    <source>
        <dbReference type="Google" id="ProtNLM"/>
    </source>
</evidence>
<dbReference type="SUPFAM" id="SSF50475">
    <property type="entry name" value="FMN-binding split barrel"/>
    <property type="match status" value="1"/>
</dbReference>
<accession>A0A5E7SRE2</accession>
<organism evidence="1 2">
    <name type="scientific">Pseudomonas fluorescens</name>
    <dbReference type="NCBI Taxonomy" id="294"/>
    <lineage>
        <taxon>Bacteria</taxon>
        <taxon>Pseudomonadati</taxon>
        <taxon>Pseudomonadota</taxon>
        <taxon>Gammaproteobacteria</taxon>
        <taxon>Pseudomonadales</taxon>
        <taxon>Pseudomonadaceae</taxon>
        <taxon>Pseudomonas</taxon>
    </lineage>
</organism>
<dbReference type="InterPro" id="IPR012349">
    <property type="entry name" value="Split_barrel_FMN-bd"/>
</dbReference>
<evidence type="ECO:0000313" key="2">
    <source>
        <dbReference type="Proteomes" id="UP000326452"/>
    </source>
</evidence>
<reference evidence="1 2" key="1">
    <citation type="submission" date="2019-09" db="EMBL/GenBank/DDBJ databases">
        <authorList>
            <person name="Chandra G."/>
            <person name="Truman W A."/>
        </authorList>
    </citation>
    <scope>NUCLEOTIDE SEQUENCE [LARGE SCALE GENOMIC DNA]</scope>
    <source>
        <strain evidence="1">PS941</strain>
    </source>
</reference>
<dbReference type="RefSeq" id="WP_224789303.1">
    <property type="nucleotide sequence ID" value="NZ_CABVJC010000002.1"/>
</dbReference>
<dbReference type="Proteomes" id="UP000326452">
    <property type="component" value="Unassembled WGS sequence"/>
</dbReference>
<dbReference type="EMBL" id="CABVJC010000002">
    <property type="protein sequence ID" value="VVP88197.1"/>
    <property type="molecule type" value="Genomic_DNA"/>
</dbReference>
<evidence type="ECO:0000313" key="1">
    <source>
        <dbReference type="EMBL" id="VVP88197.1"/>
    </source>
</evidence>
<dbReference type="PANTHER" id="PTHR42815:SF2">
    <property type="entry name" value="FAD-BINDING, PUTATIVE (AFU_ORTHOLOGUE AFUA_6G07600)-RELATED"/>
    <property type="match status" value="1"/>
</dbReference>
<dbReference type="Gene3D" id="2.30.110.10">
    <property type="entry name" value="Electron Transport, Fmn-binding Protein, Chain A"/>
    <property type="match status" value="1"/>
</dbReference>
<name>A0A5E7SRE2_PSEFL</name>
<protein>
    <recommendedName>
        <fullName evidence="3">Flavin-nucleotide-binding protein</fullName>
    </recommendedName>
</protein>